<evidence type="ECO:0000313" key="8">
    <source>
        <dbReference type="EMBL" id="GAP35060.1"/>
    </source>
</evidence>
<keyword evidence="9" id="KW-1185">Reference proteome</keyword>
<evidence type="ECO:0000256" key="6">
    <source>
        <dbReference type="SAM" id="MobiDB-lite"/>
    </source>
</evidence>
<dbReference type="PROSITE" id="PS50011">
    <property type="entry name" value="PROTEIN_KINASE_DOM"/>
    <property type="match status" value="1"/>
</dbReference>
<organism evidence="8 9">
    <name type="scientific">Piscinibacter sakaiensis</name>
    <name type="common">Ideonella sakaiensis</name>
    <dbReference type="NCBI Taxonomy" id="1547922"/>
    <lineage>
        <taxon>Bacteria</taxon>
        <taxon>Pseudomonadati</taxon>
        <taxon>Pseudomonadota</taxon>
        <taxon>Betaproteobacteria</taxon>
        <taxon>Burkholderiales</taxon>
        <taxon>Sphaerotilaceae</taxon>
        <taxon>Piscinibacter</taxon>
    </lineage>
</organism>
<evidence type="ECO:0000256" key="5">
    <source>
        <dbReference type="PROSITE-ProRule" id="PRU10141"/>
    </source>
</evidence>
<dbReference type="InterPro" id="IPR011990">
    <property type="entry name" value="TPR-like_helical_dom_sf"/>
</dbReference>
<keyword evidence="3" id="KW-0418">Kinase</keyword>
<dbReference type="InterPro" id="IPR017441">
    <property type="entry name" value="Protein_kinase_ATP_BS"/>
</dbReference>
<dbReference type="Gene3D" id="3.30.200.20">
    <property type="entry name" value="Phosphorylase Kinase, domain 1"/>
    <property type="match status" value="1"/>
</dbReference>
<dbReference type="PROSITE" id="PS00107">
    <property type="entry name" value="PROTEIN_KINASE_ATP"/>
    <property type="match status" value="1"/>
</dbReference>
<evidence type="ECO:0000256" key="2">
    <source>
        <dbReference type="ARBA" id="ARBA00022741"/>
    </source>
</evidence>
<dbReference type="SMART" id="SM00220">
    <property type="entry name" value="S_TKc"/>
    <property type="match status" value="1"/>
</dbReference>
<keyword evidence="2 5" id="KW-0547">Nucleotide-binding</keyword>
<keyword evidence="1" id="KW-0808">Transferase</keyword>
<evidence type="ECO:0000256" key="4">
    <source>
        <dbReference type="ARBA" id="ARBA00022840"/>
    </source>
</evidence>
<dbReference type="Pfam" id="PF00069">
    <property type="entry name" value="Pkinase"/>
    <property type="match status" value="1"/>
</dbReference>
<dbReference type="AlphaFoldDB" id="A0A0K8NYR4"/>
<feature type="compositionally biased region" description="Low complexity" evidence="6">
    <location>
        <begin position="16"/>
        <end position="34"/>
    </location>
</feature>
<proteinExistence type="predicted"/>
<keyword evidence="4 5" id="KW-0067">ATP-binding</keyword>
<dbReference type="SUPFAM" id="SSF56112">
    <property type="entry name" value="Protein kinase-like (PK-like)"/>
    <property type="match status" value="1"/>
</dbReference>
<gene>
    <name evidence="8" type="ORF">ISF6_0625</name>
</gene>
<reference evidence="9" key="1">
    <citation type="submission" date="2015-07" db="EMBL/GenBank/DDBJ databases">
        <title>Discovery of a poly(ethylene terephthalate assimilation.</title>
        <authorList>
            <person name="Yoshida S."/>
            <person name="Hiraga K."/>
            <person name="Takehana T."/>
            <person name="Taniguchi I."/>
            <person name="Yamaji H."/>
            <person name="Maeda Y."/>
            <person name="Toyohara K."/>
            <person name="Miyamoto K."/>
            <person name="Kimura Y."/>
            <person name="Oda K."/>
        </authorList>
    </citation>
    <scope>NUCLEOTIDE SEQUENCE [LARGE SCALE GENOMIC DNA]</scope>
    <source>
        <strain evidence="9">NBRC 110686 / TISTR 2288 / 201-F6</strain>
    </source>
</reference>
<dbReference type="Proteomes" id="UP000037660">
    <property type="component" value="Unassembled WGS sequence"/>
</dbReference>
<dbReference type="EMBL" id="BBYR01000013">
    <property type="protein sequence ID" value="GAP35060.1"/>
    <property type="molecule type" value="Genomic_DNA"/>
</dbReference>
<dbReference type="GO" id="GO:0004674">
    <property type="term" value="F:protein serine/threonine kinase activity"/>
    <property type="evidence" value="ECO:0007669"/>
    <property type="project" value="TreeGrafter"/>
</dbReference>
<evidence type="ECO:0000259" key="7">
    <source>
        <dbReference type="PROSITE" id="PS50011"/>
    </source>
</evidence>
<dbReference type="Gene3D" id="1.10.510.10">
    <property type="entry name" value="Transferase(Phosphotransferase) domain 1"/>
    <property type="match status" value="1"/>
</dbReference>
<name>A0A0K8NYR4_PISS1</name>
<dbReference type="SUPFAM" id="SSF48452">
    <property type="entry name" value="TPR-like"/>
    <property type="match status" value="1"/>
</dbReference>
<dbReference type="InterPro" id="IPR000719">
    <property type="entry name" value="Prot_kinase_dom"/>
</dbReference>
<protein>
    <recommendedName>
        <fullName evidence="7">Protein kinase domain-containing protein</fullName>
    </recommendedName>
</protein>
<evidence type="ECO:0000256" key="3">
    <source>
        <dbReference type="ARBA" id="ARBA00022777"/>
    </source>
</evidence>
<dbReference type="PANTHER" id="PTHR43289">
    <property type="entry name" value="MITOGEN-ACTIVATED PROTEIN KINASE KINASE KINASE 20-RELATED"/>
    <property type="match status" value="1"/>
</dbReference>
<dbReference type="InterPro" id="IPR011009">
    <property type="entry name" value="Kinase-like_dom_sf"/>
</dbReference>
<accession>A0A0K8NYR4</accession>
<feature type="domain" description="Protein kinase" evidence="7">
    <location>
        <begin position="43"/>
        <end position="327"/>
    </location>
</feature>
<sequence length="860" mass="91680">MPAPFETTLPGLPDEGAGAPDAAGDGAASSAASDRVGERFGPWEAVRRLGAGGMGEVYAARRVDGQYEGRAAVKLIKRGMDSAAVLERFAQERQALARLNHPNIARLIDAGLSRDGRPYFVMEQVEGRPIDEAARDLPLEGRLALFLQLADAVAYAHRQLLVHRDLKPGNVLVTAATGPGRVGQVKLLDFGIAKALDPAPSGGDTTLGAERPFTPNFASPEQVRGEPVDTATDIYSLGAVLYSLLTGVRPTGRRATTPEAAARSVLEEMPTRPSALGPDEAADPQWLRTRRRLKGDLDRILLKALEKPPERRYRSVDALAQDVRAYLAGHPVSARAPRAGYLFAKFVQRHRLAVAASVLGVGGLAVGLAASLWQAQAAERARDEARAQAAELKRLTTDLVFRFGDALTRLPGGMAAQEATLKQTLAALDTALRAAPDDVDVQALVASALARLAEIQGSDRQAAPQRAAEARATVDRALALGERVWQAGHADWRFASWHVRTLTVQAQLLRAEGRPADALGPLNRAIERSTAMLQRQPPLDGEGRAHMVAERAAAQMFVARMQLALLHPELALNHYALAEADHRALLGDEALLHSLEQDAAPGDVSARDAFTHQLAATYAGQARAHERLDDLPAMRQAIDQALALRRQVLAREPDNLAWRDGLMTDSLTLALARLRLGEAEPALEAAQTSWDTARRLAEQQGPESKWAGILPTLAPVYGRALAAVGRHDEALAAYELALTRGAADLARRDDPALRLQIAQLQVWRARSMAARGDAAAAAPLLATALAALRGLAAPAAPQADRLHRDAVLALAEAAALQAELVPAEAAVLRGEAAAALKDAAARQRLGADHERLLASLAPPG</sequence>
<reference evidence="8 9" key="2">
    <citation type="journal article" date="2016" name="Science">
        <title>A bacterium that degrades and assimilates poly(ethylene terephthalate).</title>
        <authorList>
            <person name="Yoshida S."/>
            <person name="Hiraga K."/>
            <person name="Takehana T."/>
            <person name="Taniguchi I."/>
            <person name="Yamaji H."/>
            <person name="Maeda Y."/>
            <person name="Toyohara K."/>
            <person name="Miyamoto K."/>
            <person name="Kimura Y."/>
            <person name="Oda K."/>
        </authorList>
    </citation>
    <scope>NUCLEOTIDE SEQUENCE [LARGE SCALE GENOMIC DNA]</scope>
    <source>
        <strain evidence="9">NBRC 110686 / TISTR 2288 / 201-F6</strain>
    </source>
</reference>
<dbReference type="OrthoDB" id="9791419at2"/>
<dbReference type="Gene3D" id="1.25.40.10">
    <property type="entry name" value="Tetratricopeptide repeat domain"/>
    <property type="match status" value="1"/>
</dbReference>
<dbReference type="InterPro" id="IPR008271">
    <property type="entry name" value="Ser/Thr_kinase_AS"/>
</dbReference>
<dbReference type="STRING" id="1547922.ISF6_0625"/>
<dbReference type="CDD" id="cd14014">
    <property type="entry name" value="STKc_PknB_like"/>
    <property type="match status" value="1"/>
</dbReference>
<dbReference type="PROSITE" id="PS00108">
    <property type="entry name" value="PROTEIN_KINASE_ST"/>
    <property type="match status" value="1"/>
</dbReference>
<comment type="caution">
    <text evidence="8">The sequence shown here is derived from an EMBL/GenBank/DDBJ whole genome shotgun (WGS) entry which is preliminary data.</text>
</comment>
<evidence type="ECO:0000313" key="9">
    <source>
        <dbReference type="Proteomes" id="UP000037660"/>
    </source>
</evidence>
<feature type="region of interest" description="Disordered" evidence="6">
    <location>
        <begin position="1"/>
        <end position="35"/>
    </location>
</feature>
<dbReference type="RefSeq" id="WP_054019140.1">
    <property type="nucleotide sequence ID" value="NZ_BBYR01000013.1"/>
</dbReference>
<dbReference type="GO" id="GO:0005524">
    <property type="term" value="F:ATP binding"/>
    <property type="evidence" value="ECO:0007669"/>
    <property type="project" value="UniProtKB-UniRule"/>
</dbReference>
<evidence type="ECO:0000256" key="1">
    <source>
        <dbReference type="ARBA" id="ARBA00022679"/>
    </source>
</evidence>
<dbReference type="PANTHER" id="PTHR43289:SF34">
    <property type="entry name" value="SERINE_THREONINE-PROTEIN KINASE YBDM-RELATED"/>
    <property type="match status" value="1"/>
</dbReference>
<feature type="binding site" evidence="5">
    <location>
        <position position="74"/>
    </location>
    <ligand>
        <name>ATP</name>
        <dbReference type="ChEBI" id="CHEBI:30616"/>
    </ligand>
</feature>